<sequence length="314" mass="36183">MQNYSSDFINQIQKYGFKAQVISFKHIKEIQLELETTKQIHKDVNTYIGKYINKFNYNVPINSLEAKSIIIIAVPQPIARINFTLDSKNHTVIMPPMYLLNSSSEFEEKHKKISEITTIVKKILSTENFKVVKANIPCKLIAVKSGLGTYGRNNICYINSESSFYWLGSYISDMPCENDFWQKCTIMDACKNCDLCLKNCPTSAISDDRFLLHTNKCITLQNESKETFPKSLNLKWHNCLIGCIRCQIICPVNKKHIKNVKDITEFSELETKKILSKTPLKELPGETYKKLELISFIEDYNLLARNLSILINNK</sequence>
<dbReference type="KEGG" id="cdrk:B9W14_10535"/>
<dbReference type="RefSeq" id="WP_032075980.1">
    <property type="nucleotide sequence ID" value="NZ_CP020953.1"/>
</dbReference>
<feature type="domain" description="4Fe-4S ferredoxin-type" evidence="5">
    <location>
        <begin position="181"/>
        <end position="210"/>
    </location>
</feature>
<dbReference type="PROSITE" id="PS00198">
    <property type="entry name" value="4FE4S_FER_1"/>
    <property type="match status" value="1"/>
</dbReference>
<accession>A0A2U8DRQ5</accession>
<dbReference type="Pfam" id="PF13484">
    <property type="entry name" value="Fer4_16"/>
    <property type="match status" value="1"/>
</dbReference>
<keyword evidence="1" id="KW-0004">4Fe-4S</keyword>
<dbReference type="OrthoDB" id="9784571at2"/>
<name>A0A2U8DRQ5_9CLOT</name>
<keyword evidence="4" id="KW-0411">Iron-sulfur</keyword>
<dbReference type="GO" id="GO:0051539">
    <property type="term" value="F:4 iron, 4 sulfur cluster binding"/>
    <property type="evidence" value="ECO:0007669"/>
    <property type="project" value="UniProtKB-KW"/>
</dbReference>
<evidence type="ECO:0000313" key="6">
    <source>
        <dbReference type="EMBL" id="AWI04914.1"/>
    </source>
</evidence>
<keyword evidence="2" id="KW-0479">Metal-binding</keyword>
<reference evidence="7" key="1">
    <citation type="submission" date="2017-04" db="EMBL/GenBank/DDBJ databases">
        <authorList>
            <person name="Song Y."/>
            <person name="Cho B.-K."/>
        </authorList>
    </citation>
    <scope>NUCLEOTIDE SEQUENCE [LARGE SCALE GENOMIC DNA]</scope>
    <source>
        <strain evidence="7">SL1</strain>
    </source>
</reference>
<keyword evidence="3" id="KW-0408">Iron</keyword>
<evidence type="ECO:0000256" key="1">
    <source>
        <dbReference type="ARBA" id="ARBA00022485"/>
    </source>
</evidence>
<evidence type="ECO:0000256" key="2">
    <source>
        <dbReference type="ARBA" id="ARBA00022723"/>
    </source>
</evidence>
<dbReference type="Proteomes" id="UP000244910">
    <property type="component" value="Chromosome"/>
</dbReference>
<evidence type="ECO:0000256" key="4">
    <source>
        <dbReference type="ARBA" id="ARBA00023014"/>
    </source>
</evidence>
<dbReference type="SUPFAM" id="SSF54862">
    <property type="entry name" value="4Fe-4S ferredoxins"/>
    <property type="match status" value="1"/>
</dbReference>
<dbReference type="InterPro" id="IPR017900">
    <property type="entry name" value="4Fe4S_Fe_S_CS"/>
</dbReference>
<dbReference type="InterPro" id="IPR017896">
    <property type="entry name" value="4Fe4S_Fe-S-bd"/>
</dbReference>
<dbReference type="GO" id="GO:0046872">
    <property type="term" value="F:metal ion binding"/>
    <property type="evidence" value="ECO:0007669"/>
    <property type="project" value="UniProtKB-KW"/>
</dbReference>
<organism evidence="6 7">
    <name type="scientific">Clostridium drakei</name>
    <dbReference type="NCBI Taxonomy" id="332101"/>
    <lineage>
        <taxon>Bacteria</taxon>
        <taxon>Bacillati</taxon>
        <taxon>Bacillota</taxon>
        <taxon>Clostridia</taxon>
        <taxon>Eubacteriales</taxon>
        <taxon>Clostridiaceae</taxon>
        <taxon>Clostridium</taxon>
    </lineage>
</organism>
<dbReference type="PROSITE" id="PS51379">
    <property type="entry name" value="4FE4S_FER_2"/>
    <property type="match status" value="1"/>
</dbReference>
<dbReference type="GO" id="GO:0008616">
    <property type="term" value="P:tRNA queuosine(34) biosynthetic process"/>
    <property type="evidence" value="ECO:0007669"/>
    <property type="project" value="InterPro"/>
</dbReference>
<evidence type="ECO:0000256" key="3">
    <source>
        <dbReference type="ARBA" id="ARBA00023004"/>
    </source>
</evidence>
<gene>
    <name evidence="6" type="ORF">B9W14_10535</name>
</gene>
<keyword evidence="7" id="KW-1185">Reference proteome</keyword>
<evidence type="ECO:0000259" key="5">
    <source>
        <dbReference type="PROSITE" id="PS51379"/>
    </source>
</evidence>
<dbReference type="Gene3D" id="3.30.70.20">
    <property type="match status" value="1"/>
</dbReference>
<dbReference type="GO" id="GO:0052693">
    <property type="term" value="F:epoxyqueuosine reductase activity"/>
    <property type="evidence" value="ECO:0007669"/>
    <property type="project" value="TreeGrafter"/>
</dbReference>
<proteinExistence type="predicted"/>
<dbReference type="EMBL" id="CP020953">
    <property type="protein sequence ID" value="AWI04914.1"/>
    <property type="molecule type" value="Genomic_DNA"/>
</dbReference>
<evidence type="ECO:0000313" key="7">
    <source>
        <dbReference type="Proteomes" id="UP000244910"/>
    </source>
</evidence>
<dbReference type="InterPro" id="IPR004453">
    <property type="entry name" value="QueG"/>
</dbReference>
<protein>
    <submittedName>
        <fullName evidence="6">4Fe-4S ferredoxin</fullName>
    </submittedName>
</protein>
<dbReference type="PANTHER" id="PTHR30002">
    <property type="entry name" value="EPOXYQUEUOSINE REDUCTASE"/>
    <property type="match status" value="1"/>
</dbReference>
<dbReference type="AlphaFoldDB" id="A0A2U8DRQ5"/>
<dbReference type="PANTHER" id="PTHR30002:SF4">
    <property type="entry name" value="EPOXYQUEUOSINE REDUCTASE"/>
    <property type="match status" value="1"/>
</dbReference>